<evidence type="ECO:0000259" key="8">
    <source>
        <dbReference type="PROSITE" id="PS50045"/>
    </source>
</evidence>
<gene>
    <name evidence="9" type="ORF">EXN61_25125</name>
</gene>
<keyword evidence="2" id="KW-0067">ATP-binding</keyword>
<feature type="domain" description="Sigma-54 factor interaction" evidence="8">
    <location>
        <begin position="328"/>
        <end position="554"/>
    </location>
</feature>
<dbReference type="SUPFAM" id="SSF52540">
    <property type="entry name" value="P-loop containing nucleoside triphosphate hydrolases"/>
    <property type="match status" value="1"/>
</dbReference>
<dbReference type="PROSITE" id="PS00676">
    <property type="entry name" value="SIGMA54_INTERACT_2"/>
    <property type="match status" value="1"/>
</dbReference>
<keyword evidence="7" id="KW-0804">Transcription</keyword>
<dbReference type="EMBL" id="SGOE01000011">
    <property type="protein sequence ID" value="TRB00825.1"/>
    <property type="molecule type" value="Genomic_DNA"/>
</dbReference>
<dbReference type="SUPFAM" id="SSF46689">
    <property type="entry name" value="Homeodomain-like"/>
    <property type="match status" value="1"/>
</dbReference>
<dbReference type="Gene3D" id="1.10.10.60">
    <property type="entry name" value="Homeodomain-like"/>
    <property type="match status" value="1"/>
</dbReference>
<dbReference type="Gene3D" id="3.40.50.300">
    <property type="entry name" value="P-loop containing nucleotide triphosphate hydrolases"/>
    <property type="match status" value="1"/>
</dbReference>
<dbReference type="CDD" id="cd00009">
    <property type="entry name" value="AAA"/>
    <property type="match status" value="1"/>
</dbReference>
<organism evidence="9 10">
    <name type="scientific">Agrobacterium tumefaciens</name>
    <dbReference type="NCBI Taxonomy" id="358"/>
    <lineage>
        <taxon>Bacteria</taxon>
        <taxon>Pseudomonadati</taxon>
        <taxon>Pseudomonadota</taxon>
        <taxon>Alphaproteobacteria</taxon>
        <taxon>Hyphomicrobiales</taxon>
        <taxon>Rhizobiaceae</taxon>
        <taxon>Rhizobium/Agrobacterium group</taxon>
        <taxon>Agrobacterium</taxon>
        <taxon>Agrobacterium tumefaciens complex</taxon>
    </lineage>
</organism>
<dbReference type="InterPro" id="IPR027417">
    <property type="entry name" value="P-loop_NTPase"/>
</dbReference>
<keyword evidence="6" id="KW-0010">Activator</keyword>
<dbReference type="InterPro" id="IPR029016">
    <property type="entry name" value="GAF-like_dom_sf"/>
</dbReference>
<dbReference type="GO" id="GO:0006355">
    <property type="term" value="P:regulation of DNA-templated transcription"/>
    <property type="evidence" value="ECO:0007669"/>
    <property type="project" value="InterPro"/>
</dbReference>
<keyword evidence="1" id="KW-0547">Nucleotide-binding</keyword>
<reference evidence="9 10" key="1">
    <citation type="journal article" date="2019" name="Appl. Microbiol. Biotechnol.">
        <title>Differential efficiency of wild type rhizogenic strains for rol gene transformation of plants.</title>
        <authorList>
            <person name="Desmet S."/>
            <person name="De Keyser E."/>
            <person name="Van Vaerenbergh J."/>
            <person name="Baeyen S."/>
            <person name="Van Huylenbroeck J."/>
            <person name="Geelen D."/>
            <person name="Dhooghe E."/>
        </authorList>
    </citation>
    <scope>NUCLEOTIDE SEQUENCE [LARGE SCALE GENOMIC DNA]</scope>
    <source>
        <strain evidence="9 10">MAFF210266</strain>
    </source>
</reference>
<dbReference type="FunFam" id="3.40.50.300:FF:000006">
    <property type="entry name" value="DNA-binding transcriptional regulator NtrC"/>
    <property type="match status" value="1"/>
</dbReference>
<dbReference type="InterPro" id="IPR025943">
    <property type="entry name" value="Sigma_54_int_dom_ATP-bd_2"/>
</dbReference>
<accession>A0A546XJB9</accession>
<dbReference type="InterPro" id="IPR003593">
    <property type="entry name" value="AAA+_ATPase"/>
</dbReference>
<dbReference type="AlphaFoldDB" id="A0A546XJB9"/>
<evidence type="ECO:0000313" key="9">
    <source>
        <dbReference type="EMBL" id="TRB00825.1"/>
    </source>
</evidence>
<dbReference type="GO" id="GO:0000160">
    <property type="term" value="P:phosphorelay signal transduction system"/>
    <property type="evidence" value="ECO:0007669"/>
    <property type="project" value="UniProtKB-KW"/>
</dbReference>
<dbReference type="PROSITE" id="PS00675">
    <property type="entry name" value="SIGMA54_INTERACT_1"/>
    <property type="match status" value="1"/>
</dbReference>
<name>A0A546XJB9_AGRTU</name>
<dbReference type="Proteomes" id="UP000317023">
    <property type="component" value="Unassembled WGS sequence"/>
</dbReference>
<evidence type="ECO:0000313" key="10">
    <source>
        <dbReference type="Proteomes" id="UP000317023"/>
    </source>
</evidence>
<dbReference type="PANTHER" id="PTHR32071">
    <property type="entry name" value="TRANSCRIPTIONAL REGULATORY PROTEIN"/>
    <property type="match status" value="1"/>
</dbReference>
<keyword evidence="4" id="KW-0805">Transcription regulation</keyword>
<keyword evidence="3" id="KW-0902">Two-component regulatory system</keyword>
<keyword evidence="5" id="KW-0238">DNA-binding</keyword>
<dbReference type="GO" id="GO:0005524">
    <property type="term" value="F:ATP binding"/>
    <property type="evidence" value="ECO:0007669"/>
    <property type="project" value="UniProtKB-KW"/>
</dbReference>
<dbReference type="Pfam" id="PF25601">
    <property type="entry name" value="AAA_lid_14"/>
    <property type="match status" value="1"/>
</dbReference>
<sequence length="668" mass="73081">MLGPDDHFRVIEEAVLTTAGRGEWRTASWARCLQDYKLDPSRPKLVDLTNRELREEQDTFDADVALATNELEATLMMIEGGGYSAHIANRNGVIISERRSRDAAFYCSTDRIGAVWSEEVGGTNGIGTALKNLEPTAVYLSDHFYADLTGQACATAPFFGPDGNILGVVNLSTYNPGVPQLAHRVVFGVAQITADRLETTYFRNAFRKYYTLAVSTEQRSPTIFAVDSDCRIVGATRNARRLFKLEESAIGTRTLWAVFEKIKGNPPLDYLCDNLRELRPLGSGKVIDVNLRRPLSVLPASITSLAAGATTKIAKPKLGKKITSLAECAGNDRNMKRNIDVLRKVFGSGLHMLLLGETGVGKDTLTRALHYESERATGPFVAFNCSAVPETLIDSELFGYSGGAFTGASKEGNVGRIVEADKGTLFLDEIGDMPLPLQTRLLRFLETQEVMPLGSGRARTVDVQVVAATHQDLNSKVAAGTFRQDLFYRLAGTIVTLPALRDREDLETIIGNLMEQFSEDVEISLSDRAMKILLAHSWPGNIRELRNVLTRAAKLATRGLIEPNDLMLVPTPVSAVPPPSSMPTAVTSSGEVREVRVRRPTSPLAGRKRQMTPYKAAAAEAEKVALATAMERFGRDPIACMEALGISRATFYRKLKQHGLVLGEHEDP</sequence>
<dbReference type="PROSITE" id="PS00688">
    <property type="entry name" value="SIGMA54_INTERACT_3"/>
    <property type="match status" value="1"/>
</dbReference>
<dbReference type="InterPro" id="IPR025662">
    <property type="entry name" value="Sigma_54_int_dom_ATP-bd_1"/>
</dbReference>
<evidence type="ECO:0000256" key="1">
    <source>
        <dbReference type="ARBA" id="ARBA00022741"/>
    </source>
</evidence>
<dbReference type="SMART" id="SM00382">
    <property type="entry name" value="AAA"/>
    <property type="match status" value="1"/>
</dbReference>
<evidence type="ECO:0000256" key="2">
    <source>
        <dbReference type="ARBA" id="ARBA00022840"/>
    </source>
</evidence>
<evidence type="ECO:0000256" key="4">
    <source>
        <dbReference type="ARBA" id="ARBA00023015"/>
    </source>
</evidence>
<evidence type="ECO:0000256" key="7">
    <source>
        <dbReference type="ARBA" id="ARBA00023163"/>
    </source>
</evidence>
<dbReference type="GO" id="GO:0003677">
    <property type="term" value="F:DNA binding"/>
    <property type="evidence" value="ECO:0007669"/>
    <property type="project" value="UniProtKB-KW"/>
</dbReference>
<dbReference type="Gene3D" id="3.30.450.40">
    <property type="match status" value="1"/>
</dbReference>
<dbReference type="RefSeq" id="WP_142859774.1">
    <property type="nucleotide sequence ID" value="NZ_SGOE01000011.1"/>
</dbReference>
<dbReference type="InterPro" id="IPR058031">
    <property type="entry name" value="AAA_lid_NorR"/>
</dbReference>
<comment type="caution">
    <text evidence="9">The sequence shown here is derived from an EMBL/GenBank/DDBJ whole genome shotgun (WGS) entry which is preliminary data.</text>
</comment>
<dbReference type="PROSITE" id="PS50045">
    <property type="entry name" value="SIGMA54_INTERACT_4"/>
    <property type="match status" value="1"/>
</dbReference>
<dbReference type="Pfam" id="PF00158">
    <property type="entry name" value="Sigma54_activat"/>
    <property type="match status" value="1"/>
</dbReference>
<dbReference type="PANTHER" id="PTHR32071:SF77">
    <property type="entry name" value="TRANSCRIPTIONAL REGULATORY PROTEIN"/>
    <property type="match status" value="1"/>
</dbReference>
<proteinExistence type="predicted"/>
<protein>
    <submittedName>
        <fullName evidence="9">Sigma-54-dependent Fis family transcriptional regulator</fullName>
    </submittedName>
</protein>
<evidence type="ECO:0000256" key="5">
    <source>
        <dbReference type="ARBA" id="ARBA00023125"/>
    </source>
</evidence>
<evidence type="ECO:0000256" key="6">
    <source>
        <dbReference type="ARBA" id="ARBA00023159"/>
    </source>
</evidence>
<dbReference type="InterPro" id="IPR009057">
    <property type="entry name" value="Homeodomain-like_sf"/>
</dbReference>
<dbReference type="InterPro" id="IPR002078">
    <property type="entry name" value="Sigma_54_int"/>
</dbReference>
<evidence type="ECO:0000256" key="3">
    <source>
        <dbReference type="ARBA" id="ARBA00023012"/>
    </source>
</evidence>
<dbReference type="Gene3D" id="1.10.8.60">
    <property type="match status" value="1"/>
</dbReference>
<dbReference type="InterPro" id="IPR025944">
    <property type="entry name" value="Sigma_54_int_dom_CS"/>
</dbReference>